<reference evidence="5" key="1">
    <citation type="submission" date="2023-06" db="EMBL/GenBank/DDBJ databases">
        <title>Survivors Of The Sea: Transcriptome response of Skeletonema marinoi to long-term dormancy.</title>
        <authorList>
            <person name="Pinder M.I.M."/>
            <person name="Kourtchenko O."/>
            <person name="Robertson E.K."/>
            <person name="Larsson T."/>
            <person name="Maumus F."/>
            <person name="Osuna-Cruz C.M."/>
            <person name="Vancaester E."/>
            <person name="Stenow R."/>
            <person name="Vandepoele K."/>
            <person name="Ploug H."/>
            <person name="Bruchert V."/>
            <person name="Godhe A."/>
            <person name="Topel M."/>
        </authorList>
    </citation>
    <scope>NUCLEOTIDE SEQUENCE</scope>
    <source>
        <strain evidence="5">R05AC</strain>
    </source>
</reference>
<feature type="compositionally biased region" description="Basic and acidic residues" evidence="4">
    <location>
        <begin position="202"/>
        <end position="214"/>
    </location>
</feature>
<feature type="compositionally biased region" description="Basic and acidic residues" evidence="4">
    <location>
        <begin position="52"/>
        <end position="65"/>
    </location>
</feature>
<feature type="region of interest" description="Disordered" evidence="4">
    <location>
        <begin position="202"/>
        <end position="261"/>
    </location>
</feature>
<dbReference type="InterPro" id="IPR024661">
    <property type="entry name" value="RNA_pol_III_Rpc31"/>
</dbReference>
<dbReference type="GO" id="GO:0005666">
    <property type="term" value="C:RNA polymerase III complex"/>
    <property type="evidence" value="ECO:0007669"/>
    <property type="project" value="TreeGrafter"/>
</dbReference>
<feature type="compositionally biased region" description="Acidic residues" evidence="4">
    <location>
        <begin position="215"/>
        <end position="238"/>
    </location>
</feature>
<evidence type="ECO:0000313" key="6">
    <source>
        <dbReference type="Proteomes" id="UP001224775"/>
    </source>
</evidence>
<dbReference type="AlphaFoldDB" id="A0AAD8YJT9"/>
<sequence>MSGRGRGRGRGGGGGPRSASQQYLLSSAQEAGFDVRNLRTSSTGMFSDFELHSSGERRLHQHETKVGQQMADVGAVISAGVKQEPGSAAAPSSSVAAASTEQPRSPETIYLISKTRELHHKFQSSVFYVRSAKLETMPDVVRYSDRLRPPSNVDAGAVLSHCLGGRKRTLGDHGGVFVPEELCGGQRRVRVDEADAKKLKGIDLDDLDDKNQKDGDDDEEKDEDEDGFHEDDGEESEGADYVANYYDSADESGGSDGEPTF</sequence>
<feature type="compositionally biased region" description="Low complexity" evidence="4">
    <location>
        <begin position="87"/>
        <end position="99"/>
    </location>
</feature>
<accession>A0AAD8YJT9</accession>
<evidence type="ECO:0000256" key="3">
    <source>
        <dbReference type="ARBA" id="ARBA00023242"/>
    </source>
</evidence>
<evidence type="ECO:0000256" key="2">
    <source>
        <dbReference type="ARBA" id="ARBA00008352"/>
    </source>
</evidence>
<comment type="similarity">
    <text evidence="2">Belongs to the eukaryotic RPC7 RNA polymerase subunit family.</text>
</comment>
<keyword evidence="3" id="KW-0539">Nucleus</keyword>
<comment type="caution">
    <text evidence="5">The sequence shown here is derived from an EMBL/GenBank/DDBJ whole genome shotgun (WGS) entry which is preliminary data.</text>
</comment>
<dbReference type="PANTHER" id="PTHR15367:SF2">
    <property type="entry name" value="DNA-DIRECTED RNA POLYMERASE III SUBUNIT"/>
    <property type="match status" value="1"/>
</dbReference>
<keyword evidence="6" id="KW-1185">Reference proteome</keyword>
<evidence type="ECO:0000313" key="5">
    <source>
        <dbReference type="EMBL" id="KAK1747698.1"/>
    </source>
</evidence>
<feature type="region of interest" description="Disordered" evidence="4">
    <location>
        <begin position="1"/>
        <end position="24"/>
    </location>
</feature>
<evidence type="ECO:0000256" key="1">
    <source>
        <dbReference type="ARBA" id="ARBA00004123"/>
    </source>
</evidence>
<evidence type="ECO:0008006" key="7">
    <source>
        <dbReference type="Google" id="ProtNLM"/>
    </source>
</evidence>
<feature type="region of interest" description="Disordered" evidence="4">
    <location>
        <begin position="52"/>
        <end position="71"/>
    </location>
</feature>
<dbReference type="PANTHER" id="PTHR15367">
    <property type="entry name" value="DNA-DIRECTED RNA POLYMERASE III"/>
    <property type="match status" value="1"/>
</dbReference>
<dbReference type="GO" id="GO:0006383">
    <property type="term" value="P:transcription by RNA polymerase III"/>
    <property type="evidence" value="ECO:0007669"/>
    <property type="project" value="InterPro"/>
</dbReference>
<proteinExistence type="inferred from homology"/>
<organism evidence="5 6">
    <name type="scientific">Skeletonema marinoi</name>
    <dbReference type="NCBI Taxonomy" id="267567"/>
    <lineage>
        <taxon>Eukaryota</taxon>
        <taxon>Sar</taxon>
        <taxon>Stramenopiles</taxon>
        <taxon>Ochrophyta</taxon>
        <taxon>Bacillariophyta</taxon>
        <taxon>Coscinodiscophyceae</taxon>
        <taxon>Thalassiosirophycidae</taxon>
        <taxon>Thalassiosirales</taxon>
        <taxon>Skeletonemataceae</taxon>
        <taxon>Skeletonema</taxon>
        <taxon>Skeletonema marinoi-dohrnii complex</taxon>
    </lineage>
</organism>
<comment type="subcellular location">
    <subcellularLocation>
        <location evidence="1">Nucleus</location>
    </subcellularLocation>
</comment>
<dbReference type="Proteomes" id="UP001224775">
    <property type="component" value="Unassembled WGS sequence"/>
</dbReference>
<name>A0AAD8YJT9_9STRA</name>
<evidence type="ECO:0000256" key="4">
    <source>
        <dbReference type="SAM" id="MobiDB-lite"/>
    </source>
</evidence>
<gene>
    <name evidence="5" type="ORF">QTG54_001661</name>
</gene>
<feature type="region of interest" description="Disordered" evidence="4">
    <location>
        <begin position="84"/>
        <end position="104"/>
    </location>
</feature>
<dbReference type="EMBL" id="JATAAI010000002">
    <property type="protein sequence ID" value="KAK1747698.1"/>
    <property type="molecule type" value="Genomic_DNA"/>
</dbReference>
<protein>
    <recommendedName>
        <fullName evidence="7">DNA-directed RNA polymerase III subunit</fullName>
    </recommendedName>
</protein>